<keyword evidence="2" id="KW-1185">Reference proteome</keyword>
<dbReference type="Proteomes" id="UP000037460">
    <property type="component" value="Unassembled WGS sequence"/>
</dbReference>
<sequence length="140" mass="15942">MNDLSTRRYKETLDKEKQLRRKWAAHEQSQEIFDPSSAEMAQLQGLNLKLMDLCADPTRTGKSEVSEAPSSRKQLTKLRNEIRTTLANIDKKLETVDAESNVGDPVVEAAKRDARERMKLPVHLRGSAVIYETLMDSKRS</sequence>
<dbReference type="EMBL" id="JWZX01003269">
    <property type="protein sequence ID" value="KOO22562.1"/>
    <property type="molecule type" value="Genomic_DNA"/>
</dbReference>
<gene>
    <name evidence="1" type="ORF">Ctob_000055</name>
</gene>
<evidence type="ECO:0000313" key="1">
    <source>
        <dbReference type="EMBL" id="KOO22562.1"/>
    </source>
</evidence>
<reference evidence="2" key="1">
    <citation type="journal article" date="2015" name="PLoS Genet.">
        <title>Genome Sequence and Transcriptome Analyses of Chrysochromulina tobin: Metabolic Tools for Enhanced Algal Fitness in the Prominent Order Prymnesiales (Haptophyceae).</title>
        <authorList>
            <person name="Hovde B.T."/>
            <person name="Deodato C.R."/>
            <person name="Hunsperger H.M."/>
            <person name="Ryken S.A."/>
            <person name="Yost W."/>
            <person name="Jha R.K."/>
            <person name="Patterson J."/>
            <person name="Monnat R.J. Jr."/>
            <person name="Barlow S.B."/>
            <person name="Starkenburg S.R."/>
            <person name="Cattolico R.A."/>
        </authorList>
    </citation>
    <scope>NUCLEOTIDE SEQUENCE</scope>
    <source>
        <strain evidence="2">CCMP291</strain>
    </source>
</reference>
<organism evidence="1 2">
    <name type="scientific">Chrysochromulina tobinii</name>
    <dbReference type="NCBI Taxonomy" id="1460289"/>
    <lineage>
        <taxon>Eukaryota</taxon>
        <taxon>Haptista</taxon>
        <taxon>Haptophyta</taxon>
        <taxon>Prymnesiophyceae</taxon>
        <taxon>Prymnesiales</taxon>
        <taxon>Chrysochromulinaceae</taxon>
        <taxon>Chrysochromulina</taxon>
    </lineage>
</organism>
<name>A0A0M0J8A2_9EUKA</name>
<evidence type="ECO:0000313" key="2">
    <source>
        <dbReference type="Proteomes" id="UP000037460"/>
    </source>
</evidence>
<dbReference type="AlphaFoldDB" id="A0A0M0J8A2"/>
<comment type="caution">
    <text evidence="1">The sequence shown here is derived from an EMBL/GenBank/DDBJ whole genome shotgun (WGS) entry which is preliminary data.</text>
</comment>
<proteinExistence type="predicted"/>
<accession>A0A0M0J8A2</accession>
<protein>
    <submittedName>
        <fullName evidence="1">Uncharacterized protein</fullName>
    </submittedName>
</protein>